<dbReference type="OrthoDB" id="2596754at2759"/>
<protein>
    <submittedName>
        <fullName evidence="3">Predicted protein</fullName>
    </submittedName>
</protein>
<feature type="compositionally biased region" description="Low complexity" evidence="2">
    <location>
        <begin position="192"/>
        <end position="207"/>
    </location>
</feature>
<feature type="compositionally biased region" description="Pro residues" evidence="2">
    <location>
        <begin position="222"/>
        <end position="232"/>
    </location>
</feature>
<sequence length="352" mass="39296">MPNARLLTSQLNLLLQAIHIPIHILSPTDLTPSLLIAILESFLGTKISLTTSSKRPSQIQNMKIFLGVLETDILQRDLGLSNVDPRRLAEGQWDEVVFVGELLCWVARRIGMLDVNPNLVDAQPPAGCNKSRRRRKRRGVSEPYPPHPELDTDSVFYCGSSTTTKHTQQTLSSFELGESRIESDTTVEYNEELSNPSTPSSSFSFLPGPTPPRCIHQIPSPSLFPFPPPPPPPKRDADRSFCTCPPSLSKHLPIEHEHDHTSPSSSSVSPSVRMDGYIQQVDEDFEVESFERSRGSILLDTSMAGSLELEERGRAKKLAVANREYERTLELLNERAMLLSQLADLKKGRVLR</sequence>
<evidence type="ECO:0000313" key="3">
    <source>
        <dbReference type="EMBL" id="EDR12153.1"/>
    </source>
</evidence>
<dbReference type="RefSeq" id="XP_001876417.1">
    <property type="nucleotide sequence ID" value="XM_001876382.1"/>
</dbReference>
<evidence type="ECO:0000256" key="1">
    <source>
        <dbReference type="SAM" id="Coils"/>
    </source>
</evidence>
<gene>
    <name evidence="3" type="ORF">LACBIDRAFT_311244</name>
</gene>
<feature type="compositionally biased region" description="Low complexity" evidence="2">
    <location>
        <begin position="262"/>
        <end position="271"/>
    </location>
</feature>
<feature type="region of interest" description="Disordered" evidence="2">
    <location>
        <begin position="121"/>
        <end position="153"/>
    </location>
</feature>
<feature type="compositionally biased region" description="Basic and acidic residues" evidence="2">
    <location>
        <begin position="252"/>
        <end position="261"/>
    </location>
</feature>
<dbReference type="Proteomes" id="UP000001194">
    <property type="component" value="Unassembled WGS sequence"/>
</dbReference>
<keyword evidence="1" id="KW-0175">Coiled coil</keyword>
<dbReference type="KEGG" id="lbc:LACBIDRAFT_311244"/>
<keyword evidence="4" id="KW-1185">Reference proteome</keyword>
<feature type="region of interest" description="Disordered" evidence="2">
    <location>
        <begin position="185"/>
        <end position="242"/>
    </location>
</feature>
<name>B0CZJ4_LACBS</name>
<dbReference type="HOGENOM" id="CLU_027726_0_0_1"/>
<dbReference type="AlphaFoldDB" id="B0CZJ4"/>
<dbReference type="EMBL" id="DS547094">
    <property type="protein sequence ID" value="EDR12153.1"/>
    <property type="molecule type" value="Genomic_DNA"/>
</dbReference>
<feature type="coiled-coil region" evidence="1">
    <location>
        <begin position="315"/>
        <end position="342"/>
    </location>
</feature>
<dbReference type="InParanoid" id="B0CZJ4"/>
<accession>B0CZJ4</accession>
<reference evidence="3 4" key="1">
    <citation type="journal article" date="2008" name="Nature">
        <title>The genome of Laccaria bicolor provides insights into mycorrhizal symbiosis.</title>
        <authorList>
            <person name="Martin F."/>
            <person name="Aerts A."/>
            <person name="Ahren D."/>
            <person name="Brun A."/>
            <person name="Danchin E.G.J."/>
            <person name="Duchaussoy F."/>
            <person name="Gibon J."/>
            <person name="Kohler A."/>
            <person name="Lindquist E."/>
            <person name="Pereda V."/>
            <person name="Salamov A."/>
            <person name="Shapiro H.J."/>
            <person name="Wuyts J."/>
            <person name="Blaudez D."/>
            <person name="Buee M."/>
            <person name="Brokstein P."/>
            <person name="Canbaeck B."/>
            <person name="Cohen D."/>
            <person name="Courty P.E."/>
            <person name="Coutinho P.M."/>
            <person name="Delaruelle C."/>
            <person name="Detter J.C."/>
            <person name="Deveau A."/>
            <person name="DiFazio S."/>
            <person name="Duplessis S."/>
            <person name="Fraissinet-Tachet L."/>
            <person name="Lucic E."/>
            <person name="Frey-Klett P."/>
            <person name="Fourrey C."/>
            <person name="Feussner I."/>
            <person name="Gay G."/>
            <person name="Grimwood J."/>
            <person name="Hoegger P.J."/>
            <person name="Jain P."/>
            <person name="Kilaru S."/>
            <person name="Labbe J."/>
            <person name="Lin Y.C."/>
            <person name="Legue V."/>
            <person name="Le Tacon F."/>
            <person name="Marmeisse R."/>
            <person name="Melayah D."/>
            <person name="Montanini B."/>
            <person name="Muratet M."/>
            <person name="Nehls U."/>
            <person name="Niculita-Hirzel H."/>
            <person name="Oudot-Le Secq M.P."/>
            <person name="Peter M."/>
            <person name="Quesneville H."/>
            <person name="Rajashekar B."/>
            <person name="Reich M."/>
            <person name="Rouhier N."/>
            <person name="Schmutz J."/>
            <person name="Yin T."/>
            <person name="Chalot M."/>
            <person name="Henrissat B."/>
            <person name="Kuees U."/>
            <person name="Lucas S."/>
            <person name="Van de Peer Y."/>
            <person name="Podila G.K."/>
            <person name="Polle A."/>
            <person name="Pukkila P.J."/>
            <person name="Richardson P.M."/>
            <person name="Rouze P."/>
            <person name="Sanders I.R."/>
            <person name="Stajich J.E."/>
            <person name="Tunlid A."/>
            <person name="Tuskan G."/>
            <person name="Grigoriev I.V."/>
        </authorList>
    </citation>
    <scope>NUCLEOTIDE SEQUENCE [LARGE SCALE GENOMIC DNA]</scope>
    <source>
        <strain evidence="4">S238N-H82 / ATCC MYA-4686</strain>
    </source>
</reference>
<proteinExistence type="predicted"/>
<evidence type="ECO:0000313" key="4">
    <source>
        <dbReference type="Proteomes" id="UP000001194"/>
    </source>
</evidence>
<evidence type="ECO:0000256" key="2">
    <source>
        <dbReference type="SAM" id="MobiDB-lite"/>
    </source>
</evidence>
<feature type="region of interest" description="Disordered" evidence="2">
    <location>
        <begin position="252"/>
        <end position="271"/>
    </location>
</feature>
<organism evidence="4">
    <name type="scientific">Laccaria bicolor (strain S238N-H82 / ATCC MYA-4686)</name>
    <name type="common">Bicoloured deceiver</name>
    <name type="synonym">Laccaria laccata var. bicolor</name>
    <dbReference type="NCBI Taxonomy" id="486041"/>
    <lineage>
        <taxon>Eukaryota</taxon>
        <taxon>Fungi</taxon>
        <taxon>Dikarya</taxon>
        <taxon>Basidiomycota</taxon>
        <taxon>Agaricomycotina</taxon>
        <taxon>Agaricomycetes</taxon>
        <taxon>Agaricomycetidae</taxon>
        <taxon>Agaricales</taxon>
        <taxon>Agaricineae</taxon>
        <taxon>Hydnangiaceae</taxon>
        <taxon>Laccaria</taxon>
    </lineage>
</organism>
<dbReference type="GeneID" id="6072282"/>